<dbReference type="EMBL" id="KZ999434">
    <property type="protein sequence ID" value="RKO85074.1"/>
    <property type="molecule type" value="Genomic_DNA"/>
</dbReference>
<feature type="non-terminal residue" evidence="3">
    <location>
        <position position="258"/>
    </location>
</feature>
<feature type="region of interest" description="Disordered" evidence="1">
    <location>
        <begin position="1"/>
        <end position="34"/>
    </location>
</feature>
<gene>
    <name evidence="3" type="ORF">BDK51DRAFT_48374</name>
</gene>
<reference evidence="4" key="1">
    <citation type="journal article" date="2018" name="Nat. Microbiol.">
        <title>Leveraging single-cell genomics to expand the fungal tree of life.</title>
        <authorList>
            <person name="Ahrendt S.R."/>
            <person name="Quandt C.A."/>
            <person name="Ciobanu D."/>
            <person name="Clum A."/>
            <person name="Salamov A."/>
            <person name="Andreopoulos B."/>
            <person name="Cheng J.F."/>
            <person name="Woyke T."/>
            <person name="Pelin A."/>
            <person name="Henrissat B."/>
            <person name="Reynolds N.K."/>
            <person name="Benny G.L."/>
            <person name="Smith M.E."/>
            <person name="James T.Y."/>
            <person name="Grigoriev I.V."/>
        </authorList>
    </citation>
    <scope>NUCLEOTIDE SEQUENCE [LARGE SCALE GENOMIC DNA]</scope>
</reference>
<feature type="transmembrane region" description="Helical" evidence="2">
    <location>
        <begin position="166"/>
        <end position="184"/>
    </location>
</feature>
<keyword evidence="2" id="KW-1133">Transmembrane helix</keyword>
<evidence type="ECO:0000313" key="3">
    <source>
        <dbReference type="EMBL" id="RKO85074.1"/>
    </source>
</evidence>
<sequence>MPWRKTHSRVSPQPDSPSTGDVESSSSSATPPTDRIRTVLAGVDVRLSTTQEMGDLSRAAMMLGSVASFRGDHHDILQRKGSFAPPATEPSFVSESFTAAVDSLTGKGKEGGRRRWYLLMTFIFDDSGLETAYELWLWNRCVIRWLTLLAACLGIGRNGQAFWLRGIELLGLLSIFLYAQFFIFEALRSKSNDPDYDNLAELTDPYDWWTDGMFLVFGNVVPWALVNAAYFFTPQDRMAHVSQYLSSAFLSCITVVNL</sequence>
<dbReference type="Proteomes" id="UP000269721">
    <property type="component" value="Unassembled WGS sequence"/>
</dbReference>
<proteinExistence type="predicted"/>
<feature type="transmembrane region" description="Helical" evidence="2">
    <location>
        <begin position="212"/>
        <end position="232"/>
    </location>
</feature>
<accession>A0A4P9VZ84</accession>
<feature type="compositionally biased region" description="Polar residues" evidence="1">
    <location>
        <begin position="9"/>
        <end position="31"/>
    </location>
</feature>
<keyword evidence="4" id="KW-1185">Reference proteome</keyword>
<evidence type="ECO:0000256" key="1">
    <source>
        <dbReference type="SAM" id="MobiDB-lite"/>
    </source>
</evidence>
<evidence type="ECO:0000256" key="2">
    <source>
        <dbReference type="SAM" id="Phobius"/>
    </source>
</evidence>
<protein>
    <submittedName>
        <fullName evidence="3">Uncharacterized protein</fullName>
    </submittedName>
</protein>
<organism evidence="3 4">
    <name type="scientific">Blyttiomyces helicus</name>
    <dbReference type="NCBI Taxonomy" id="388810"/>
    <lineage>
        <taxon>Eukaryota</taxon>
        <taxon>Fungi</taxon>
        <taxon>Fungi incertae sedis</taxon>
        <taxon>Chytridiomycota</taxon>
        <taxon>Chytridiomycota incertae sedis</taxon>
        <taxon>Chytridiomycetes</taxon>
        <taxon>Chytridiomycetes incertae sedis</taxon>
        <taxon>Blyttiomyces</taxon>
    </lineage>
</organism>
<evidence type="ECO:0000313" key="4">
    <source>
        <dbReference type="Proteomes" id="UP000269721"/>
    </source>
</evidence>
<keyword evidence="2" id="KW-0472">Membrane</keyword>
<dbReference type="AlphaFoldDB" id="A0A4P9VZ84"/>
<keyword evidence="2" id="KW-0812">Transmembrane</keyword>
<name>A0A4P9VZ84_9FUNG</name>